<protein>
    <submittedName>
        <fullName evidence="4">Uncharacterized protein (DUF305 family)</fullName>
    </submittedName>
</protein>
<feature type="chain" id="PRO_5047532491" evidence="2">
    <location>
        <begin position="28"/>
        <end position="211"/>
    </location>
</feature>
<dbReference type="InterPro" id="IPR005183">
    <property type="entry name" value="DUF305_CopM-like"/>
</dbReference>
<evidence type="ECO:0000256" key="2">
    <source>
        <dbReference type="SAM" id="SignalP"/>
    </source>
</evidence>
<dbReference type="EMBL" id="JAUSRE010000020">
    <property type="protein sequence ID" value="MDP9889924.1"/>
    <property type="molecule type" value="Genomic_DNA"/>
</dbReference>
<evidence type="ECO:0000259" key="3">
    <source>
        <dbReference type="Pfam" id="PF03713"/>
    </source>
</evidence>
<gene>
    <name evidence="4" type="ORF">J2X98_003536</name>
</gene>
<organism evidence="4 5">
    <name type="scientific">Pseudarthrobacter enclensis</name>
    <dbReference type="NCBI Taxonomy" id="993070"/>
    <lineage>
        <taxon>Bacteria</taxon>
        <taxon>Bacillati</taxon>
        <taxon>Actinomycetota</taxon>
        <taxon>Actinomycetes</taxon>
        <taxon>Micrococcales</taxon>
        <taxon>Micrococcaceae</taxon>
        <taxon>Pseudarthrobacter</taxon>
    </lineage>
</organism>
<evidence type="ECO:0000313" key="5">
    <source>
        <dbReference type="Proteomes" id="UP001226577"/>
    </source>
</evidence>
<dbReference type="Gene3D" id="1.20.1260.10">
    <property type="match status" value="1"/>
</dbReference>
<sequence>MNTTFKTLSIAAALAASLGLAGCAANAGSGNSMPMDHGSAGAMSSAMPSAGSMSTGANADHNQADIMFAQMMIPHHSQAVEMSDIILAKSGMPAEVAALATKIKAAQAPEIQQMTGWLAGWGIPTAMGDHSGHGMTGMVDDAGIEKLKSATGADAAKLFLEQMIGHHEGAIEMAQQEISAGKSPDAVKLGHDIVDAQQAEITRMKQLLATL</sequence>
<feature type="region of interest" description="Disordered" evidence="1">
    <location>
        <begin position="36"/>
        <end position="56"/>
    </location>
</feature>
<proteinExistence type="predicted"/>
<feature type="domain" description="DUF305" evidence="3">
    <location>
        <begin position="65"/>
        <end position="208"/>
    </location>
</feature>
<comment type="caution">
    <text evidence="4">The sequence shown here is derived from an EMBL/GenBank/DDBJ whole genome shotgun (WGS) entry which is preliminary data.</text>
</comment>
<dbReference type="PANTHER" id="PTHR36933:SF1">
    <property type="entry name" value="SLL0788 PROTEIN"/>
    <property type="match status" value="1"/>
</dbReference>
<keyword evidence="5" id="KW-1185">Reference proteome</keyword>
<dbReference type="InterPro" id="IPR012347">
    <property type="entry name" value="Ferritin-like"/>
</dbReference>
<dbReference type="RefSeq" id="WP_307310677.1">
    <property type="nucleotide sequence ID" value="NZ_JAUSRE010000020.1"/>
</dbReference>
<evidence type="ECO:0000256" key="1">
    <source>
        <dbReference type="SAM" id="MobiDB-lite"/>
    </source>
</evidence>
<feature type="signal peptide" evidence="2">
    <location>
        <begin position="1"/>
        <end position="27"/>
    </location>
</feature>
<keyword evidence="2" id="KW-0732">Signal</keyword>
<accession>A0ABT9RXG3</accession>
<dbReference type="PANTHER" id="PTHR36933">
    <property type="entry name" value="SLL0788 PROTEIN"/>
    <property type="match status" value="1"/>
</dbReference>
<reference evidence="4 5" key="1">
    <citation type="submission" date="2023-07" db="EMBL/GenBank/DDBJ databases">
        <title>Sorghum-associated microbial communities from plants grown in Nebraska, USA.</title>
        <authorList>
            <person name="Schachtman D."/>
        </authorList>
    </citation>
    <scope>NUCLEOTIDE SEQUENCE [LARGE SCALE GENOMIC DNA]</scope>
    <source>
        <strain evidence="4 5">CC222</strain>
    </source>
</reference>
<dbReference type="Pfam" id="PF03713">
    <property type="entry name" value="DUF305"/>
    <property type="match status" value="1"/>
</dbReference>
<dbReference type="PROSITE" id="PS51257">
    <property type="entry name" value="PROKAR_LIPOPROTEIN"/>
    <property type="match status" value="1"/>
</dbReference>
<evidence type="ECO:0000313" key="4">
    <source>
        <dbReference type="EMBL" id="MDP9889924.1"/>
    </source>
</evidence>
<name>A0ABT9RXG3_9MICC</name>
<dbReference type="Proteomes" id="UP001226577">
    <property type="component" value="Unassembled WGS sequence"/>
</dbReference>